<name>A0ABS0FA09_9FLAO</name>
<dbReference type="Proteomes" id="UP000660070">
    <property type="component" value="Unassembled WGS sequence"/>
</dbReference>
<organism evidence="9 10">
    <name type="scientific">Kaistella gelatinilytica</name>
    <dbReference type="NCBI Taxonomy" id="2787636"/>
    <lineage>
        <taxon>Bacteria</taxon>
        <taxon>Pseudomonadati</taxon>
        <taxon>Bacteroidota</taxon>
        <taxon>Flavobacteriia</taxon>
        <taxon>Flavobacteriales</taxon>
        <taxon>Weeksellaceae</taxon>
        <taxon>Chryseobacterium group</taxon>
        <taxon>Kaistella</taxon>
    </lineage>
</organism>
<dbReference type="SUPFAM" id="SSF48452">
    <property type="entry name" value="TPR-like"/>
    <property type="match status" value="1"/>
</dbReference>
<comment type="caution">
    <text evidence="9">The sequence shown here is derived from an EMBL/GenBank/DDBJ whole genome shotgun (WGS) entry which is preliminary data.</text>
</comment>
<evidence type="ECO:0000259" key="7">
    <source>
        <dbReference type="Pfam" id="PF07980"/>
    </source>
</evidence>
<evidence type="ECO:0000256" key="3">
    <source>
        <dbReference type="ARBA" id="ARBA00022729"/>
    </source>
</evidence>
<evidence type="ECO:0000256" key="1">
    <source>
        <dbReference type="ARBA" id="ARBA00004442"/>
    </source>
</evidence>
<reference evidence="9 10" key="1">
    <citation type="submission" date="2020-11" db="EMBL/GenBank/DDBJ databases">
        <title>Kaistella gelatinilytica sp. nov., a flavobacterium isolated from Antarctic Soil.</title>
        <authorList>
            <person name="Li J."/>
        </authorList>
    </citation>
    <scope>NUCLEOTIDE SEQUENCE [LARGE SCALE GENOMIC DNA]</scope>
    <source>
        <strain evidence="9 10">G5-32</strain>
    </source>
</reference>
<keyword evidence="4" id="KW-0472">Membrane</keyword>
<comment type="subcellular location">
    <subcellularLocation>
        <location evidence="1">Cell outer membrane</location>
    </subcellularLocation>
</comment>
<comment type="similarity">
    <text evidence="2">Belongs to the SusD family.</text>
</comment>
<dbReference type="Pfam" id="PF14322">
    <property type="entry name" value="SusD-like_3"/>
    <property type="match status" value="1"/>
</dbReference>
<gene>
    <name evidence="9" type="ORF">IV494_05085</name>
</gene>
<dbReference type="CDD" id="cd08977">
    <property type="entry name" value="SusD"/>
    <property type="match status" value="1"/>
</dbReference>
<dbReference type="InterPro" id="IPR033985">
    <property type="entry name" value="SusD-like_N"/>
</dbReference>
<dbReference type="RefSeq" id="WP_196079060.1">
    <property type="nucleotide sequence ID" value="NZ_JADPVI010000001.1"/>
</dbReference>
<keyword evidence="5" id="KW-0998">Cell outer membrane</keyword>
<feature type="chain" id="PRO_5045126128" evidence="6">
    <location>
        <begin position="23"/>
        <end position="488"/>
    </location>
</feature>
<evidence type="ECO:0000313" key="10">
    <source>
        <dbReference type="Proteomes" id="UP000660070"/>
    </source>
</evidence>
<feature type="signal peptide" evidence="6">
    <location>
        <begin position="1"/>
        <end position="22"/>
    </location>
</feature>
<evidence type="ECO:0000313" key="9">
    <source>
        <dbReference type="EMBL" id="MBF8456550.1"/>
    </source>
</evidence>
<evidence type="ECO:0000256" key="6">
    <source>
        <dbReference type="SAM" id="SignalP"/>
    </source>
</evidence>
<feature type="domain" description="SusD-like N-terminal" evidence="8">
    <location>
        <begin position="72"/>
        <end position="235"/>
    </location>
</feature>
<dbReference type="InterPro" id="IPR012944">
    <property type="entry name" value="SusD_RagB_dom"/>
</dbReference>
<dbReference type="Pfam" id="PF07980">
    <property type="entry name" value="SusD_RagB"/>
    <property type="match status" value="1"/>
</dbReference>
<dbReference type="InterPro" id="IPR011990">
    <property type="entry name" value="TPR-like_helical_dom_sf"/>
</dbReference>
<dbReference type="EMBL" id="JADPVI010000001">
    <property type="protein sequence ID" value="MBF8456550.1"/>
    <property type="molecule type" value="Genomic_DNA"/>
</dbReference>
<proteinExistence type="inferred from homology"/>
<feature type="domain" description="RagB/SusD" evidence="7">
    <location>
        <begin position="271"/>
        <end position="488"/>
    </location>
</feature>
<evidence type="ECO:0000256" key="4">
    <source>
        <dbReference type="ARBA" id="ARBA00023136"/>
    </source>
</evidence>
<sequence>MKRNIILLSAIMSLAVLNQSCSDDFLDVKPTEFVSTTDLALLNNNAGAESFVTATYAKFLDFNISSFPWIGVSSITSDDADKGSSPGDTGLDKDILDALNFTATTPSFRDVFEGNFQVINRANQALVYLPQLTNADPALRERLAGEAKFLRAFSYFTLVRSFGGVPVLDHVPVAGNDADRIMTLTKKSKEEVYTFIEKDLKDAIMVLPDKSAYSGANAGRASKGAAYALLAKVSLYQKKWQQVVDNCNLVVGYSLTPNFQDIYKISGENNQESIFEIQGKGGFNQPGIQQYSQTQGARGNGGWGWGFNTPSQNLVDAYNAAGDTVRRNATIIFRNSTLYDGRVVPSTVDNPYYNYKAYSSAFSGDDDSDANIRYLRYAEVLLMKAEAMNELGQTGAAIPFLNQVRTRAALADTPAVSQADVRVAIWKERRLELAFEHDRWFDIVRTGQAAAAMAADGKTFIVGKHEVFPLPSSFITEAKGLSAQNPGY</sequence>
<dbReference type="Gene3D" id="1.25.40.390">
    <property type="match status" value="1"/>
</dbReference>
<evidence type="ECO:0000259" key="8">
    <source>
        <dbReference type="Pfam" id="PF14322"/>
    </source>
</evidence>
<protein>
    <submittedName>
        <fullName evidence="9">RagB/SusD family nutrient uptake outer membrane protein</fullName>
    </submittedName>
</protein>
<evidence type="ECO:0000256" key="2">
    <source>
        <dbReference type="ARBA" id="ARBA00006275"/>
    </source>
</evidence>
<accession>A0ABS0FA09</accession>
<keyword evidence="3 6" id="KW-0732">Signal</keyword>
<evidence type="ECO:0000256" key="5">
    <source>
        <dbReference type="ARBA" id="ARBA00023237"/>
    </source>
</evidence>
<keyword evidence="10" id="KW-1185">Reference proteome</keyword>